<keyword evidence="7" id="KW-1185">Reference proteome</keyword>
<dbReference type="InterPro" id="IPR006860">
    <property type="entry name" value="FecR"/>
</dbReference>
<evidence type="ECO:0000259" key="3">
    <source>
        <dbReference type="Pfam" id="PF04773"/>
    </source>
</evidence>
<dbReference type="Pfam" id="PF16344">
    <property type="entry name" value="FecR_C"/>
    <property type="match status" value="1"/>
</dbReference>
<sequence length="342" mass="37700">MTEEKKEDRSNQNGSDHSDQATEEALHWFFSLQASSDDHVVLEEFENWKKADPAHAKAFEVVAEAWKLPEMEIIAQDIALASGYLKQNPIISIAPARLKKANRNRFFQASIAAAAVILIAIGVQKYPEMMLRWQADYLTAVGTREEVTLPDGSRMTLNTGSAVALDFEEGKRGVRLLQGEAYFDVVPDASRPFKVASAFSDVEVKGTAFSVRKQSDHDTIVLEHGHVSVTHRGTVSDTANLEAGETITASVTQLSSVEKVDLTTALAWQQGRFVFDDQPFGDVIDEIARYYAHTIIIANSDLRSLKINGTYRIDDPVRVIQSLAEAAGAYITQIPGGIIILH</sequence>
<dbReference type="InterPro" id="IPR032508">
    <property type="entry name" value="FecR_C"/>
</dbReference>
<evidence type="ECO:0000256" key="1">
    <source>
        <dbReference type="SAM" id="MobiDB-lite"/>
    </source>
</evidence>
<gene>
    <name evidence="6" type="ORF">J2782_004043</name>
</gene>
<accession>A0ABU1MEJ8</accession>
<evidence type="ECO:0000256" key="2">
    <source>
        <dbReference type="SAM" id="Phobius"/>
    </source>
</evidence>
<feature type="transmembrane region" description="Helical" evidence="2">
    <location>
        <begin position="106"/>
        <end position="123"/>
    </location>
</feature>
<evidence type="ECO:0000313" key="7">
    <source>
        <dbReference type="Proteomes" id="UP001184614"/>
    </source>
</evidence>
<organism evidence="6 7">
    <name type="scientific">Brucella pseudogrignonensis</name>
    <dbReference type="NCBI Taxonomy" id="419475"/>
    <lineage>
        <taxon>Bacteria</taxon>
        <taxon>Pseudomonadati</taxon>
        <taxon>Pseudomonadota</taxon>
        <taxon>Alphaproteobacteria</taxon>
        <taxon>Hyphomicrobiales</taxon>
        <taxon>Brucellaceae</taxon>
        <taxon>Brucella/Ochrobactrum group</taxon>
        <taxon>Brucella</taxon>
    </lineage>
</organism>
<feature type="domain" description="FecR N-terminal" evidence="4">
    <location>
        <begin position="23"/>
        <end position="62"/>
    </location>
</feature>
<dbReference type="PANTHER" id="PTHR30273">
    <property type="entry name" value="PERIPLASMIC SIGNAL SENSOR AND SIGMA FACTOR ACTIVATOR FECR-RELATED"/>
    <property type="match status" value="1"/>
</dbReference>
<dbReference type="InterPro" id="IPR032623">
    <property type="entry name" value="FecR_N"/>
</dbReference>
<protein>
    <submittedName>
        <fullName evidence="6">Transmembrane sensor</fullName>
    </submittedName>
</protein>
<dbReference type="RefSeq" id="WP_310015679.1">
    <property type="nucleotide sequence ID" value="NZ_JAVDQT010000010.1"/>
</dbReference>
<dbReference type="Pfam" id="PF16220">
    <property type="entry name" value="DUF4880"/>
    <property type="match status" value="1"/>
</dbReference>
<dbReference type="Gene3D" id="2.60.120.1440">
    <property type="match status" value="1"/>
</dbReference>
<feature type="domain" description="FecR protein" evidence="3">
    <location>
        <begin position="136"/>
        <end position="227"/>
    </location>
</feature>
<dbReference type="PIRSF" id="PIRSF018266">
    <property type="entry name" value="FecR"/>
    <property type="match status" value="1"/>
</dbReference>
<evidence type="ECO:0000259" key="4">
    <source>
        <dbReference type="Pfam" id="PF16220"/>
    </source>
</evidence>
<keyword evidence="2" id="KW-0472">Membrane</keyword>
<evidence type="ECO:0000313" key="6">
    <source>
        <dbReference type="EMBL" id="MDR6434292.1"/>
    </source>
</evidence>
<dbReference type="PANTHER" id="PTHR30273:SF2">
    <property type="entry name" value="PROTEIN FECR"/>
    <property type="match status" value="1"/>
</dbReference>
<dbReference type="Pfam" id="PF04773">
    <property type="entry name" value="FecR"/>
    <property type="match status" value="1"/>
</dbReference>
<keyword evidence="2 6" id="KW-0812">Transmembrane</keyword>
<dbReference type="InterPro" id="IPR012373">
    <property type="entry name" value="Ferrdict_sens_TM"/>
</dbReference>
<feature type="domain" description="Protein FecR C-terminal" evidence="5">
    <location>
        <begin position="272"/>
        <end position="331"/>
    </location>
</feature>
<comment type="caution">
    <text evidence="6">The sequence shown here is derived from an EMBL/GenBank/DDBJ whole genome shotgun (WGS) entry which is preliminary data.</text>
</comment>
<dbReference type="EMBL" id="JAVDQT010000010">
    <property type="protein sequence ID" value="MDR6434292.1"/>
    <property type="molecule type" value="Genomic_DNA"/>
</dbReference>
<keyword evidence="2" id="KW-1133">Transmembrane helix</keyword>
<reference evidence="6 7" key="1">
    <citation type="submission" date="2023-07" db="EMBL/GenBank/DDBJ databases">
        <title>Sorghum-associated microbial communities from plants grown in Nebraska, USA.</title>
        <authorList>
            <person name="Schachtman D."/>
        </authorList>
    </citation>
    <scope>NUCLEOTIDE SEQUENCE [LARGE SCALE GENOMIC DNA]</scope>
    <source>
        <strain evidence="6 7">DS1730</strain>
    </source>
</reference>
<feature type="region of interest" description="Disordered" evidence="1">
    <location>
        <begin position="1"/>
        <end position="20"/>
    </location>
</feature>
<dbReference type="Proteomes" id="UP001184614">
    <property type="component" value="Unassembled WGS sequence"/>
</dbReference>
<evidence type="ECO:0000259" key="5">
    <source>
        <dbReference type="Pfam" id="PF16344"/>
    </source>
</evidence>
<dbReference type="Gene3D" id="3.55.50.30">
    <property type="match status" value="1"/>
</dbReference>
<proteinExistence type="predicted"/>
<name>A0ABU1MEJ8_9HYPH</name>